<dbReference type="Gene3D" id="2.40.50.1020">
    <property type="entry name" value="LytTr DNA-binding domain"/>
    <property type="match status" value="1"/>
</dbReference>
<comment type="caution">
    <text evidence="4">The sequence shown here is derived from an EMBL/GenBank/DDBJ whole genome shotgun (WGS) entry which is preliminary data.</text>
</comment>
<dbReference type="InterPro" id="IPR046947">
    <property type="entry name" value="LytR-like"/>
</dbReference>
<dbReference type="Gene3D" id="3.40.50.2300">
    <property type="match status" value="1"/>
</dbReference>
<dbReference type="AlphaFoldDB" id="A0A838L6G2"/>
<name>A0A838L6G2_9SPHN</name>
<feature type="modified residue" description="4-aspartylphosphate" evidence="1">
    <location>
        <position position="58"/>
    </location>
</feature>
<dbReference type="PROSITE" id="PS50110">
    <property type="entry name" value="RESPONSE_REGULATORY"/>
    <property type="match status" value="1"/>
</dbReference>
<organism evidence="4 5">
    <name type="scientific">Sphingomonas chungangi</name>
    <dbReference type="NCBI Taxonomy" id="2683589"/>
    <lineage>
        <taxon>Bacteria</taxon>
        <taxon>Pseudomonadati</taxon>
        <taxon>Pseudomonadota</taxon>
        <taxon>Alphaproteobacteria</taxon>
        <taxon>Sphingomonadales</taxon>
        <taxon>Sphingomonadaceae</taxon>
        <taxon>Sphingomonas</taxon>
    </lineage>
</organism>
<dbReference type="SUPFAM" id="SSF52172">
    <property type="entry name" value="CheY-like"/>
    <property type="match status" value="1"/>
</dbReference>
<dbReference type="PANTHER" id="PTHR37299:SF1">
    <property type="entry name" value="STAGE 0 SPORULATION PROTEIN A HOMOLOG"/>
    <property type="match status" value="1"/>
</dbReference>
<dbReference type="Proteomes" id="UP000570166">
    <property type="component" value="Unassembled WGS sequence"/>
</dbReference>
<evidence type="ECO:0000259" key="2">
    <source>
        <dbReference type="PROSITE" id="PS50110"/>
    </source>
</evidence>
<dbReference type="SMART" id="SM00448">
    <property type="entry name" value="REC"/>
    <property type="match status" value="1"/>
</dbReference>
<dbReference type="EMBL" id="JACEIB010000006">
    <property type="protein sequence ID" value="MBA2934295.1"/>
    <property type="molecule type" value="Genomic_DNA"/>
</dbReference>
<reference evidence="4 5" key="1">
    <citation type="submission" date="2020-07" db="EMBL/GenBank/DDBJ databases">
        <authorList>
            <person name="Sun Q."/>
        </authorList>
    </citation>
    <scope>NUCLEOTIDE SEQUENCE [LARGE SCALE GENOMIC DNA]</scope>
    <source>
        <strain evidence="4 5">CGMCC 1.13654</strain>
    </source>
</reference>
<dbReference type="SMART" id="SM00850">
    <property type="entry name" value="LytTR"/>
    <property type="match status" value="1"/>
</dbReference>
<protein>
    <submittedName>
        <fullName evidence="4">Response regulator transcription factor</fullName>
    </submittedName>
</protein>
<evidence type="ECO:0000313" key="4">
    <source>
        <dbReference type="EMBL" id="MBA2934295.1"/>
    </source>
</evidence>
<evidence type="ECO:0000256" key="1">
    <source>
        <dbReference type="PROSITE-ProRule" id="PRU00169"/>
    </source>
</evidence>
<gene>
    <name evidence="4" type="ORF">HZF05_09305</name>
</gene>
<dbReference type="InterPro" id="IPR007492">
    <property type="entry name" value="LytTR_DNA-bd_dom"/>
</dbReference>
<dbReference type="RefSeq" id="WP_160365795.1">
    <property type="nucleotide sequence ID" value="NZ_JACEIB010000006.1"/>
</dbReference>
<dbReference type="Pfam" id="PF04397">
    <property type="entry name" value="LytTR"/>
    <property type="match status" value="1"/>
</dbReference>
<dbReference type="PANTHER" id="PTHR37299">
    <property type="entry name" value="TRANSCRIPTIONAL REGULATOR-RELATED"/>
    <property type="match status" value="1"/>
</dbReference>
<dbReference type="Pfam" id="PF00072">
    <property type="entry name" value="Response_reg"/>
    <property type="match status" value="1"/>
</dbReference>
<keyword evidence="1" id="KW-0597">Phosphoprotein</keyword>
<sequence length="246" mass="27084">MAAEPLRTLIVDDEPLAVERLQILCAQTPGIALVGTATDGEAALRMIEALAPEVVLLDISMPGLDGLGVAKALEAKTARPAIIFCTAFDQFAVAAFDVAAVDYLLKPVVPERLAKAIGRVTEKLRATGDAAVPAPEWLEEFWVPHRSEVIRVSAYDVDRIEAERDYMRLHIGARSFLLHQTITELERRLDPERFIRLHRSAIVRRDFIAKLRHDGLGTWYAVQADGGETRIGRSYLPAAKALIGRG</sequence>
<dbReference type="GO" id="GO:0000156">
    <property type="term" value="F:phosphorelay response regulator activity"/>
    <property type="evidence" value="ECO:0007669"/>
    <property type="project" value="InterPro"/>
</dbReference>
<evidence type="ECO:0000259" key="3">
    <source>
        <dbReference type="PROSITE" id="PS50930"/>
    </source>
</evidence>
<accession>A0A838L6G2</accession>
<dbReference type="InterPro" id="IPR011006">
    <property type="entry name" value="CheY-like_superfamily"/>
</dbReference>
<proteinExistence type="predicted"/>
<keyword evidence="5" id="KW-1185">Reference proteome</keyword>
<dbReference type="GO" id="GO:0003677">
    <property type="term" value="F:DNA binding"/>
    <property type="evidence" value="ECO:0007669"/>
    <property type="project" value="InterPro"/>
</dbReference>
<dbReference type="PROSITE" id="PS50930">
    <property type="entry name" value="HTH_LYTTR"/>
    <property type="match status" value="1"/>
</dbReference>
<feature type="domain" description="Response regulatory" evidence="2">
    <location>
        <begin position="7"/>
        <end position="121"/>
    </location>
</feature>
<feature type="domain" description="HTH LytTR-type" evidence="3">
    <location>
        <begin position="141"/>
        <end position="245"/>
    </location>
</feature>
<evidence type="ECO:0000313" key="5">
    <source>
        <dbReference type="Proteomes" id="UP000570166"/>
    </source>
</evidence>
<dbReference type="InterPro" id="IPR001789">
    <property type="entry name" value="Sig_transdc_resp-reg_receiver"/>
</dbReference>